<dbReference type="PANTHER" id="PTHR36971:SF1">
    <property type="entry name" value="METHYLTRANSFERASE DOMAIN-CONTAINING PROTEIN"/>
    <property type="match status" value="1"/>
</dbReference>
<name>A0A1F4VYN6_UNCKA</name>
<evidence type="ECO:0000313" key="1">
    <source>
        <dbReference type="EMBL" id="OGC62296.1"/>
    </source>
</evidence>
<dbReference type="AlphaFoldDB" id="A0A1F4VYN6"/>
<dbReference type="Proteomes" id="UP000176614">
    <property type="component" value="Unassembled WGS sequence"/>
</dbReference>
<accession>A0A1F4VYN6</accession>
<organism evidence="1 2">
    <name type="scientific">candidate division WWE3 bacterium RIFOXYA2_FULL_46_9</name>
    <dbReference type="NCBI Taxonomy" id="1802636"/>
    <lineage>
        <taxon>Bacteria</taxon>
        <taxon>Katanobacteria</taxon>
    </lineage>
</organism>
<reference evidence="1 2" key="1">
    <citation type="journal article" date="2016" name="Nat. Commun.">
        <title>Thousands of microbial genomes shed light on interconnected biogeochemical processes in an aquifer system.</title>
        <authorList>
            <person name="Anantharaman K."/>
            <person name="Brown C.T."/>
            <person name="Hug L.A."/>
            <person name="Sharon I."/>
            <person name="Castelle C.J."/>
            <person name="Probst A.J."/>
            <person name="Thomas B.C."/>
            <person name="Singh A."/>
            <person name="Wilkins M.J."/>
            <person name="Karaoz U."/>
            <person name="Brodie E.L."/>
            <person name="Williams K.H."/>
            <person name="Hubbard S.S."/>
            <person name="Banfield J.F."/>
        </authorList>
    </citation>
    <scope>NUCLEOTIDE SEQUENCE [LARGE SCALE GENOMIC DNA]</scope>
</reference>
<dbReference type="EMBL" id="MEVT01000022">
    <property type="protein sequence ID" value="OGC62296.1"/>
    <property type="molecule type" value="Genomic_DNA"/>
</dbReference>
<sequence>MSTLKGKTKGHMFHGAPERFEVLADFVAQTYGRKVRYIADVAGGRGMLTRILRKKYNYEAEVVDPRGFALVGVPSVQEVFDSDLASTFDLIIGLHPDEATRAVAEAALIKPAILIPCCNFWDRSRKLGREALIDQISKFYDDHGVIYQRVEFNFASSKNVGLMSRPK</sequence>
<gene>
    <name evidence="1" type="ORF">A2264_03360</name>
</gene>
<proteinExistence type="predicted"/>
<dbReference type="PANTHER" id="PTHR36971">
    <property type="entry name" value="UNNAMED PRODUCT"/>
    <property type="match status" value="1"/>
</dbReference>
<evidence type="ECO:0008006" key="3">
    <source>
        <dbReference type="Google" id="ProtNLM"/>
    </source>
</evidence>
<comment type="caution">
    <text evidence="1">The sequence shown here is derived from an EMBL/GenBank/DDBJ whole genome shotgun (WGS) entry which is preliminary data.</text>
</comment>
<protein>
    <recommendedName>
        <fullName evidence="3">Methyltransferase domain-containing protein</fullName>
    </recommendedName>
</protein>
<evidence type="ECO:0000313" key="2">
    <source>
        <dbReference type="Proteomes" id="UP000176614"/>
    </source>
</evidence>